<dbReference type="Gene3D" id="3.40.50.300">
    <property type="entry name" value="P-loop containing nucleotide triphosphate hydrolases"/>
    <property type="match status" value="1"/>
</dbReference>
<proteinExistence type="predicted"/>
<gene>
    <name evidence="3" type="ORF">QBC32DRAFT_399480</name>
</gene>
<dbReference type="AlphaFoldDB" id="A0AAN6NUK2"/>
<protein>
    <recommendedName>
        <fullName evidence="2">Nephrocystin 3-like N-terminal domain-containing protein</fullName>
    </recommendedName>
</protein>
<reference evidence="3" key="1">
    <citation type="journal article" date="2023" name="Mol. Phylogenet. Evol.">
        <title>Genome-scale phylogeny and comparative genomics of the fungal order Sordariales.</title>
        <authorList>
            <person name="Hensen N."/>
            <person name="Bonometti L."/>
            <person name="Westerberg I."/>
            <person name="Brannstrom I.O."/>
            <person name="Guillou S."/>
            <person name="Cros-Aarteil S."/>
            <person name="Calhoun S."/>
            <person name="Haridas S."/>
            <person name="Kuo A."/>
            <person name="Mondo S."/>
            <person name="Pangilinan J."/>
            <person name="Riley R."/>
            <person name="LaButti K."/>
            <person name="Andreopoulos B."/>
            <person name="Lipzen A."/>
            <person name="Chen C."/>
            <person name="Yan M."/>
            <person name="Daum C."/>
            <person name="Ng V."/>
            <person name="Clum A."/>
            <person name="Steindorff A."/>
            <person name="Ohm R.A."/>
            <person name="Martin F."/>
            <person name="Silar P."/>
            <person name="Natvig D.O."/>
            <person name="Lalanne C."/>
            <person name="Gautier V."/>
            <person name="Ament-Velasquez S.L."/>
            <person name="Kruys A."/>
            <person name="Hutchinson M.I."/>
            <person name="Powell A.J."/>
            <person name="Barry K."/>
            <person name="Miller A.N."/>
            <person name="Grigoriev I.V."/>
            <person name="Debuchy R."/>
            <person name="Gladieux P."/>
            <person name="Hiltunen Thoren M."/>
            <person name="Johannesson H."/>
        </authorList>
    </citation>
    <scope>NUCLEOTIDE SEQUENCE</scope>
    <source>
        <strain evidence="3">CBS 626.80</strain>
    </source>
</reference>
<dbReference type="EMBL" id="MU859177">
    <property type="protein sequence ID" value="KAK3950453.1"/>
    <property type="molecule type" value="Genomic_DNA"/>
</dbReference>
<dbReference type="SUPFAM" id="SSF48403">
    <property type="entry name" value="Ankyrin repeat"/>
    <property type="match status" value="1"/>
</dbReference>
<dbReference type="Gene3D" id="1.25.40.20">
    <property type="entry name" value="Ankyrin repeat-containing domain"/>
    <property type="match status" value="1"/>
</dbReference>
<comment type="caution">
    <text evidence="3">The sequence shown here is derived from an EMBL/GenBank/DDBJ whole genome shotgun (WGS) entry which is preliminary data.</text>
</comment>
<dbReference type="InterPro" id="IPR027417">
    <property type="entry name" value="P-loop_NTPase"/>
</dbReference>
<sequence length="1227" mass="137657">MSKPGNINTALIFRSSPTQLSPELKLYQAVGEFAQALDGEKKQDFMRLQARCAGSPPTAFDVIRMTEELNREGARRHAAWTPAPGTRLGGFLSRIQKFAEAGDVLIGGTQSLIASGVWTAVRVSLEAAVGHYAYFDQVSSLLMRITQSWKITLEFAKHFPDSAELQAFLAEYLVRVVQLCKKIMLVAKRPPYLLLAASISSSFDTEFKPLEEELDKLGTIIQKHFDVLIAKAAQEQQVVIKDAGRLLRRIHKTRKRQDGLEQQQRVLHILSPRQPQIDAIWRRERKRGTPNWMLNAPEYKAWKRSTKSVLRITGHFGCGKTVALASIISDAIMENKKCAGFICKKDDPNTLEGLTILGSIAHQLLQSSAARQDWEAMIQHNPSLIAGSMATSSIVRLLQSMLPQNQAFYVVLDGLQECAKQEVEVVFEALHDLRKSHQLSVYFSTTLDGLPVELTEEYLGTAHVLSLNSSQRDDEIGHFIRTENVVTEALTLGAQGMYLWVSLHLEVIFPSHNDGILTDESVLNILNHLPHDLPQAFDQALGRISDLRYGDRIFQLVAVAESPLTSEQLNVALNVQPGNNIWNETKLPRSTKQVVARCGGGLLEVDEEDDCVRFIHHSVVSHMGGLEVGIGGRSLTRSWISDAEAYMGSVCVTYLNFRELDRRMVLHRNVDPISVSEALKKEVSSYNPVLTRVHWLQHTARLGDEDNANIGALWGALVDDRPPHISIPWSQSAVDQGGMLEYALSHSHAYLYRFVMRSVPEVTTFLSNSTRYWTRGLKKGLMQEDQATWQTEIGEMINRCLVAGPSFIPAAYYCALIQDDLEDDVYRNALTNPTMAVSERMVENGRYDCAIRMVTDFLETKSANMTRCLWAVVEHASAGISINVWPEGVRKALRAALRVLALRQSLPASPPDQNSDFPKDAFWRSLDALSEDGDGNAFWTLWKYRLMIAANLDVESYVFEQRVGHAKQRAESMILPKLHLDRLMDPMSYGHIVKNNYDEALDLIRSINAASYIMHKGLKIPHYVVQRIVLRWIIDHRSAVVYRRLPFLLREVILHWPTVLLYTITTYAHKEPLGTQAAANERDIFFKLLEEMSCIRSSDNPAVSVNVFPDVGSGWTELHAAACWKPFAVKALLQTWPDLLNQERQLGYTPLVAALAGRLEEKDTFATVELLLKAGADTEAPSAFPHLSPLDISIAHHPFSVSQLMVEWGCTAAYPETALEASPFMPY</sequence>
<dbReference type="InterPro" id="IPR056884">
    <property type="entry name" value="NPHP3-like_N"/>
</dbReference>
<evidence type="ECO:0000256" key="1">
    <source>
        <dbReference type="ARBA" id="ARBA00022737"/>
    </source>
</evidence>
<dbReference type="InterPro" id="IPR036770">
    <property type="entry name" value="Ankyrin_rpt-contain_sf"/>
</dbReference>
<keyword evidence="4" id="KW-1185">Reference proteome</keyword>
<evidence type="ECO:0000313" key="3">
    <source>
        <dbReference type="EMBL" id="KAK3950453.1"/>
    </source>
</evidence>
<organism evidence="3 4">
    <name type="scientific">Pseudoneurospora amorphoporcata</name>
    <dbReference type="NCBI Taxonomy" id="241081"/>
    <lineage>
        <taxon>Eukaryota</taxon>
        <taxon>Fungi</taxon>
        <taxon>Dikarya</taxon>
        <taxon>Ascomycota</taxon>
        <taxon>Pezizomycotina</taxon>
        <taxon>Sordariomycetes</taxon>
        <taxon>Sordariomycetidae</taxon>
        <taxon>Sordariales</taxon>
        <taxon>Sordariaceae</taxon>
        <taxon>Pseudoneurospora</taxon>
    </lineage>
</organism>
<keyword evidence="1" id="KW-0677">Repeat</keyword>
<evidence type="ECO:0000313" key="4">
    <source>
        <dbReference type="Proteomes" id="UP001303222"/>
    </source>
</evidence>
<dbReference type="PANTHER" id="PTHR10039:SF10">
    <property type="entry name" value="NACHT DOMAIN-CONTAINING PROTEIN"/>
    <property type="match status" value="1"/>
</dbReference>
<dbReference type="Proteomes" id="UP001303222">
    <property type="component" value="Unassembled WGS sequence"/>
</dbReference>
<accession>A0AAN6NUK2</accession>
<dbReference type="PANTHER" id="PTHR10039">
    <property type="entry name" value="AMELOGENIN"/>
    <property type="match status" value="1"/>
</dbReference>
<dbReference type="Pfam" id="PF24883">
    <property type="entry name" value="NPHP3_N"/>
    <property type="match status" value="1"/>
</dbReference>
<feature type="domain" description="Nephrocystin 3-like N-terminal" evidence="2">
    <location>
        <begin position="288"/>
        <end position="441"/>
    </location>
</feature>
<evidence type="ECO:0000259" key="2">
    <source>
        <dbReference type="Pfam" id="PF24883"/>
    </source>
</evidence>
<name>A0AAN6NUK2_9PEZI</name>
<reference evidence="3" key="2">
    <citation type="submission" date="2023-06" db="EMBL/GenBank/DDBJ databases">
        <authorList>
            <consortium name="Lawrence Berkeley National Laboratory"/>
            <person name="Mondo S.J."/>
            <person name="Hensen N."/>
            <person name="Bonometti L."/>
            <person name="Westerberg I."/>
            <person name="Brannstrom I.O."/>
            <person name="Guillou S."/>
            <person name="Cros-Aarteil S."/>
            <person name="Calhoun S."/>
            <person name="Haridas S."/>
            <person name="Kuo A."/>
            <person name="Pangilinan J."/>
            <person name="Riley R."/>
            <person name="Labutti K."/>
            <person name="Andreopoulos B."/>
            <person name="Lipzen A."/>
            <person name="Chen C."/>
            <person name="Yanf M."/>
            <person name="Daum C."/>
            <person name="Ng V."/>
            <person name="Clum A."/>
            <person name="Steindorff A."/>
            <person name="Ohm R."/>
            <person name="Martin F."/>
            <person name="Silar P."/>
            <person name="Natvig D."/>
            <person name="Lalanne C."/>
            <person name="Gautier V."/>
            <person name="Ament-Velasquez S.L."/>
            <person name="Kruys A."/>
            <person name="Hutchinson M.I."/>
            <person name="Powell A.J."/>
            <person name="Barry K."/>
            <person name="Miller A.N."/>
            <person name="Grigoriev I.V."/>
            <person name="Debuchy R."/>
            <person name="Gladieux P."/>
            <person name="Thoren M.H."/>
            <person name="Johannesson H."/>
        </authorList>
    </citation>
    <scope>NUCLEOTIDE SEQUENCE</scope>
    <source>
        <strain evidence="3">CBS 626.80</strain>
    </source>
</reference>